<dbReference type="InterPro" id="IPR012795">
    <property type="entry name" value="tRNA_Ile_lys_synt_N"/>
</dbReference>
<evidence type="ECO:0000256" key="5">
    <source>
        <dbReference type="ARBA" id="ARBA00048539"/>
    </source>
</evidence>
<evidence type="ECO:0000256" key="6">
    <source>
        <dbReference type="HAMAP-Rule" id="MF_01161"/>
    </source>
</evidence>
<dbReference type="PANTHER" id="PTHR43033:SF1">
    <property type="entry name" value="TRNA(ILE)-LYSIDINE SYNTHASE-RELATED"/>
    <property type="match status" value="1"/>
</dbReference>
<dbReference type="CDD" id="cd01992">
    <property type="entry name" value="TilS_N"/>
    <property type="match status" value="1"/>
</dbReference>
<dbReference type="OrthoDB" id="9807403at2"/>
<keyword evidence="1 6" id="KW-0436">Ligase</keyword>
<dbReference type="GO" id="GO:0016757">
    <property type="term" value="F:glycosyltransferase activity"/>
    <property type="evidence" value="ECO:0007669"/>
    <property type="project" value="UniProtKB-KW"/>
</dbReference>
<keyword evidence="4 6" id="KW-0067">ATP-binding</keyword>
<gene>
    <name evidence="6 8" type="primary">tilS</name>
    <name evidence="8" type="ORF">PMES_01834</name>
</gene>
<evidence type="ECO:0000256" key="2">
    <source>
        <dbReference type="ARBA" id="ARBA00022694"/>
    </source>
</evidence>
<dbReference type="GO" id="GO:0032267">
    <property type="term" value="F:tRNA(Ile)-lysidine synthase activity"/>
    <property type="evidence" value="ECO:0007669"/>
    <property type="project" value="UniProtKB-EC"/>
</dbReference>
<comment type="function">
    <text evidence="6">Ligates lysine onto the cytidine present at position 34 of the AUA codon-specific tRNA(Ile) that contains the anticodon CAU, in an ATP-dependent manner. Cytidine is converted to lysidine, thus changing the amino acid specificity of the tRNA from methionine to isoleucine.</text>
</comment>
<dbReference type="RefSeq" id="WP_159965400.1">
    <property type="nucleotide sequence ID" value="NZ_APKE01000022.1"/>
</dbReference>
<reference evidence="8" key="1">
    <citation type="submission" date="2013-03" db="EMBL/GenBank/DDBJ databases">
        <title>Genome Sequence of the Profundibacterium mesophilum strain KAUST100406-0324T from Red Sea, a novel genus in the family Rhodobacteraceae.</title>
        <authorList>
            <person name="Essack M."/>
            <person name="Alam I."/>
            <person name="Lafi F."/>
            <person name="Alawi W."/>
            <person name="Kamanu F."/>
            <person name="Al-Suwailem A."/>
            <person name="Lee O.O."/>
            <person name="Xu Y."/>
            <person name="Bajic V."/>
            <person name="Qian P.-Y."/>
            <person name="Archer J."/>
        </authorList>
    </citation>
    <scope>NUCLEOTIDE SEQUENCE</scope>
    <source>
        <strain evidence="8">KAUST100406-0324</strain>
    </source>
</reference>
<feature type="domain" description="tRNA(Ile)-lysidine/2-thiocytidine synthase N-terminal" evidence="7">
    <location>
        <begin position="16"/>
        <end position="191"/>
    </location>
</feature>
<feature type="binding site" evidence="6">
    <location>
        <begin position="20"/>
        <end position="25"/>
    </location>
    <ligand>
        <name>ATP</name>
        <dbReference type="ChEBI" id="CHEBI:30616"/>
    </ligand>
</feature>
<dbReference type="NCBIfam" id="TIGR02432">
    <property type="entry name" value="lysidine_TilS_N"/>
    <property type="match status" value="1"/>
</dbReference>
<comment type="similarity">
    <text evidence="6">Belongs to the tRNA(Ile)-lysidine synthase family.</text>
</comment>
<comment type="domain">
    <text evidence="6">The N-terminal region contains the highly conserved SGGXDS motif, predicted to be a P-loop motif involved in ATP binding.</text>
</comment>
<evidence type="ECO:0000256" key="4">
    <source>
        <dbReference type="ARBA" id="ARBA00022840"/>
    </source>
</evidence>
<dbReference type="PANTHER" id="PTHR43033">
    <property type="entry name" value="TRNA(ILE)-LYSIDINE SYNTHASE-RELATED"/>
    <property type="match status" value="1"/>
</dbReference>
<dbReference type="HAMAP" id="MF_01161">
    <property type="entry name" value="tRNA_Ile_lys_synt"/>
    <property type="match status" value="1"/>
</dbReference>
<protein>
    <recommendedName>
        <fullName evidence="6">tRNA(Ile)-lysidine synthase</fullName>
        <ecNumber evidence="6">6.3.4.19</ecNumber>
    </recommendedName>
    <alternativeName>
        <fullName evidence="6">tRNA(Ile)-2-lysyl-cytidine synthase</fullName>
    </alternativeName>
    <alternativeName>
        <fullName evidence="6">tRNA(Ile)-lysidine synthetase</fullName>
    </alternativeName>
</protein>
<dbReference type="SUPFAM" id="SSF52402">
    <property type="entry name" value="Adenine nucleotide alpha hydrolases-like"/>
    <property type="match status" value="1"/>
</dbReference>
<keyword evidence="3 6" id="KW-0547">Nucleotide-binding</keyword>
<dbReference type="Pfam" id="PF01171">
    <property type="entry name" value="ATP_bind_3"/>
    <property type="match status" value="1"/>
</dbReference>
<name>A0A921TCJ7_9RHOB</name>
<organism evidence="8 9">
    <name type="scientific">Profundibacterium mesophilum KAUST100406-0324</name>
    <dbReference type="NCBI Taxonomy" id="1037889"/>
    <lineage>
        <taxon>Bacteria</taxon>
        <taxon>Pseudomonadati</taxon>
        <taxon>Pseudomonadota</taxon>
        <taxon>Alphaproteobacteria</taxon>
        <taxon>Rhodobacterales</taxon>
        <taxon>Roseobacteraceae</taxon>
        <taxon>Profundibacterium</taxon>
    </lineage>
</organism>
<keyword evidence="2 6" id="KW-0819">tRNA processing</keyword>
<evidence type="ECO:0000313" key="8">
    <source>
        <dbReference type="EMBL" id="KAF0675748.1"/>
    </source>
</evidence>
<dbReference type="GO" id="GO:0005737">
    <property type="term" value="C:cytoplasm"/>
    <property type="evidence" value="ECO:0007669"/>
    <property type="project" value="UniProtKB-SubCell"/>
</dbReference>
<keyword evidence="6" id="KW-0963">Cytoplasm</keyword>
<keyword evidence="9" id="KW-1185">Reference proteome</keyword>
<dbReference type="EC" id="6.3.4.19" evidence="6"/>
<dbReference type="InterPro" id="IPR012094">
    <property type="entry name" value="tRNA_Ile_lys_synt"/>
</dbReference>
<dbReference type="EMBL" id="APKE01000022">
    <property type="protein sequence ID" value="KAF0675748.1"/>
    <property type="molecule type" value="Genomic_DNA"/>
</dbReference>
<dbReference type="GO" id="GO:0005524">
    <property type="term" value="F:ATP binding"/>
    <property type="evidence" value="ECO:0007669"/>
    <property type="project" value="UniProtKB-UniRule"/>
</dbReference>
<evidence type="ECO:0000256" key="1">
    <source>
        <dbReference type="ARBA" id="ARBA00022598"/>
    </source>
</evidence>
<sequence length="414" mass="44100">MFGRFDAEHAAGRPIGIALSGGGDSTALLHLAAERYGAEALRAATLDHGLRQGSAQEARLAAARCARIGIAHETLFWNGRAATGNLQDAARRARYTALARWARGAGIALVALGHTRDDNAETLLMGLSRGAGLDGLSGMRRDFTRDGCLFLRPLLDCSRAGLRAFLVERGLGWSEDPGNTDTRFDRIKARRALEAMAPLGIDAATLARSIANLRGSRLAIDERIAAWSRDHVIADRGDLLIDAPALGRLPDDLVRRLLGAGLRWISGRDYPPRAAALLDAAGALLAAENREAPPGRRSLHGCLLQVARGRLRLSREPAAALRAPARPAGTVWDGRWIIEGAAPAGAMTRALGEAGLADCPAWRETGLPRGSLLASPSLWQGDRLLAAPLARPDSQRRAVMAGNRDDFTATLLSH</sequence>
<dbReference type="AlphaFoldDB" id="A0A921TCJ7"/>
<comment type="caution">
    <text evidence="8">The sequence shown here is derived from an EMBL/GenBank/DDBJ whole genome shotgun (WGS) entry which is preliminary data.</text>
</comment>
<dbReference type="GO" id="GO:0006400">
    <property type="term" value="P:tRNA modification"/>
    <property type="evidence" value="ECO:0007669"/>
    <property type="project" value="UniProtKB-UniRule"/>
</dbReference>
<evidence type="ECO:0000313" key="9">
    <source>
        <dbReference type="Proteomes" id="UP000698242"/>
    </source>
</evidence>
<dbReference type="InterPro" id="IPR011063">
    <property type="entry name" value="TilS/TtcA_N"/>
</dbReference>
<dbReference type="InterPro" id="IPR014729">
    <property type="entry name" value="Rossmann-like_a/b/a_fold"/>
</dbReference>
<dbReference type="Gene3D" id="3.40.50.620">
    <property type="entry name" value="HUPs"/>
    <property type="match status" value="1"/>
</dbReference>
<dbReference type="Proteomes" id="UP000698242">
    <property type="component" value="Unassembled WGS sequence"/>
</dbReference>
<keyword evidence="8" id="KW-0808">Transferase</keyword>
<comment type="catalytic activity">
    <reaction evidence="5 6">
        <text>cytidine(34) in tRNA(Ile2) + L-lysine + ATP = lysidine(34) in tRNA(Ile2) + AMP + diphosphate + H(+)</text>
        <dbReference type="Rhea" id="RHEA:43744"/>
        <dbReference type="Rhea" id="RHEA-COMP:10625"/>
        <dbReference type="Rhea" id="RHEA-COMP:10670"/>
        <dbReference type="ChEBI" id="CHEBI:15378"/>
        <dbReference type="ChEBI" id="CHEBI:30616"/>
        <dbReference type="ChEBI" id="CHEBI:32551"/>
        <dbReference type="ChEBI" id="CHEBI:33019"/>
        <dbReference type="ChEBI" id="CHEBI:82748"/>
        <dbReference type="ChEBI" id="CHEBI:83665"/>
        <dbReference type="ChEBI" id="CHEBI:456215"/>
        <dbReference type="EC" id="6.3.4.19"/>
    </reaction>
</comment>
<evidence type="ECO:0000256" key="3">
    <source>
        <dbReference type="ARBA" id="ARBA00022741"/>
    </source>
</evidence>
<keyword evidence="8" id="KW-0328">Glycosyltransferase</keyword>
<accession>A0A921TCJ7</accession>
<evidence type="ECO:0000259" key="7">
    <source>
        <dbReference type="Pfam" id="PF01171"/>
    </source>
</evidence>
<comment type="subcellular location">
    <subcellularLocation>
        <location evidence="6">Cytoplasm</location>
    </subcellularLocation>
</comment>
<proteinExistence type="inferred from homology"/>